<dbReference type="EMBL" id="LS991949">
    <property type="protein sequence ID" value="SYV90766.1"/>
    <property type="molecule type" value="Genomic_DNA"/>
</dbReference>
<feature type="domain" description="DUF31" evidence="1">
    <location>
        <begin position="3"/>
        <end position="44"/>
    </location>
</feature>
<gene>
    <name evidence="2" type="ORF">NCTC10135_01291</name>
</gene>
<dbReference type="InterPro" id="IPR022382">
    <property type="entry name" value="Mycoplasma_peptidase_DUF31"/>
</dbReference>
<organism evidence="2 3">
    <name type="scientific">Metamycoplasma alkalescens</name>
    <dbReference type="NCBI Taxonomy" id="45363"/>
    <lineage>
        <taxon>Bacteria</taxon>
        <taxon>Bacillati</taxon>
        <taxon>Mycoplasmatota</taxon>
        <taxon>Mycoplasmoidales</taxon>
        <taxon>Metamycoplasmataceae</taxon>
        <taxon>Metamycoplasma</taxon>
    </lineage>
</organism>
<evidence type="ECO:0000313" key="2">
    <source>
        <dbReference type="EMBL" id="SYV90766.1"/>
    </source>
</evidence>
<dbReference type="Proteomes" id="UP000259864">
    <property type="component" value="Chromosome 1"/>
</dbReference>
<evidence type="ECO:0000259" key="1">
    <source>
        <dbReference type="Pfam" id="PF01732"/>
    </source>
</evidence>
<name>A0A3B0PGZ1_9BACT</name>
<dbReference type="AlphaFoldDB" id="A0A3B0PGZ1"/>
<proteinExistence type="predicted"/>
<protein>
    <recommendedName>
        <fullName evidence="1">DUF31 domain-containing protein</fullName>
    </recommendedName>
</protein>
<reference evidence="3" key="1">
    <citation type="submission" date="2018-06" db="EMBL/GenBank/DDBJ databases">
        <authorList>
            <consortium name="Pathogen Informatics"/>
        </authorList>
    </citation>
    <scope>NUCLEOTIDE SEQUENCE [LARGE SCALE GENOMIC DNA]</scope>
    <source>
        <strain evidence="3">NCTC10135</strain>
    </source>
</reference>
<dbReference type="Pfam" id="PF01732">
    <property type="entry name" value="Mycop_pep_DUF31"/>
    <property type="match status" value="1"/>
</dbReference>
<dbReference type="KEGG" id="mala:NCTC10135_01291"/>
<evidence type="ECO:0000313" key="3">
    <source>
        <dbReference type="Proteomes" id="UP000259864"/>
    </source>
</evidence>
<accession>A0A3B0PGZ1</accession>
<sequence>MPLTTLDQFSTLYTNIPFGDLNLKEGASGSMVIDSSFNVIGILNTRVDNVIGDKKVIKFDKPHGKDGIIDGIVVRQQTNGIVLFKSLSDDYIGNEKQPFIIDGLKNKLINDKLETIKLNPSIKK</sequence>